<comment type="caution">
    <text evidence="1">The sequence shown here is derived from an EMBL/GenBank/DDBJ whole genome shotgun (WGS) entry which is preliminary data.</text>
</comment>
<proteinExistence type="predicted"/>
<evidence type="ECO:0000313" key="2">
    <source>
        <dbReference type="Proteomes" id="UP000019481"/>
    </source>
</evidence>
<dbReference type="EMBL" id="AYSN01000049">
    <property type="protein sequence ID" value="ETO38049.1"/>
    <property type="molecule type" value="Genomic_DNA"/>
</dbReference>
<dbReference type="Proteomes" id="UP000019481">
    <property type="component" value="Unassembled WGS sequence"/>
</dbReference>
<organism evidence="1 2">
    <name type="scientific">Thermoanaerobacterium aotearoense SCUT27</name>
    <dbReference type="NCBI Taxonomy" id="1421016"/>
    <lineage>
        <taxon>Bacteria</taxon>
        <taxon>Bacillati</taxon>
        <taxon>Bacillota</taxon>
        <taxon>Clostridia</taxon>
        <taxon>Thermoanaerobacterales</taxon>
        <taxon>Thermoanaerobacteraceae</taxon>
        <taxon>Thermoanaerobacterium</taxon>
    </lineage>
</organism>
<evidence type="ECO:0000313" key="1">
    <source>
        <dbReference type="EMBL" id="ETO38049.1"/>
    </source>
</evidence>
<gene>
    <name evidence="1" type="ORF">V518_1915</name>
</gene>
<accession>W9EE66</accession>
<dbReference type="PATRIC" id="fig|1421016.3.peg.1961"/>
<dbReference type="AlphaFoldDB" id="W9EE66"/>
<sequence length="73" mass="8707">MYQVRSIKSIDRLLWLISLTYLYCTTSGDEYCKFGQGIKMVRKEVQKQRIQWIYEQADSNVSIDEILEQLRLA</sequence>
<reference evidence="1 2" key="1">
    <citation type="journal article" date="2014" name="Genome Announc.">
        <title>Draft Genome Sequence of an Anaerobic, Thermophilic Bacterium, Thermoanaerobacterium aotearoense SCUT27, Isolated from a Hot Spring in China.</title>
        <authorList>
            <person name="Ai H."/>
            <person name="Zhang J."/>
            <person name="Yang M."/>
            <person name="Yu P."/>
            <person name="Li S."/>
            <person name="Zhu M."/>
            <person name="Dong H."/>
            <person name="Wang S."/>
            <person name="Wang J."/>
        </authorList>
    </citation>
    <scope>NUCLEOTIDE SEQUENCE [LARGE SCALE GENOMIC DNA]</scope>
    <source>
        <strain evidence="1 2">SCUT27</strain>
    </source>
</reference>
<name>W9EE66_9THEO</name>
<protein>
    <submittedName>
        <fullName evidence="1">Uncharacterized protein</fullName>
    </submittedName>
</protein>
<keyword evidence="2" id="KW-1185">Reference proteome</keyword>